<dbReference type="PANTHER" id="PTHR33406">
    <property type="entry name" value="MEMBRANE PROTEIN MJ1562-RELATED"/>
    <property type="match status" value="1"/>
</dbReference>
<reference evidence="8 9" key="1">
    <citation type="submission" date="2023-07" db="EMBL/GenBank/DDBJ databases">
        <title>Genomic Encyclopedia of Type Strains, Phase IV (KMG-IV): sequencing the most valuable type-strain genomes for metagenomic binning, comparative biology and taxonomic classification.</title>
        <authorList>
            <person name="Goeker M."/>
        </authorList>
    </citation>
    <scope>NUCLEOTIDE SEQUENCE [LARGE SCALE GENOMIC DNA]</scope>
    <source>
        <strain evidence="8 9">DSM 27594</strain>
    </source>
</reference>
<feature type="transmembrane region" description="Helical" evidence="6">
    <location>
        <begin position="568"/>
        <end position="586"/>
    </location>
</feature>
<keyword evidence="2" id="KW-1003">Cell membrane</keyword>
<comment type="subcellular location">
    <subcellularLocation>
        <location evidence="1">Cell membrane</location>
        <topology evidence="1">Multi-pass membrane protein</topology>
    </subcellularLocation>
</comment>
<evidence type="ECO:0000256" key="5">
    <source>
        <dbReference type="ARBA" id="ARBA00023136"/>
    </source>
</evidence>
<feature type="transmembrane region" description="Helical" evidence="6">
    <location>
        <begin position="225"/>
        <end position="246"/>
    </location>
</feature>
<feature type="transmembrane region" description="Helical" evidence="6">
    <location>
        <begin position="674"/>
        <end position="694"/>
    </location>
</feature>
<keyword evidence="3 6" id="KW-0812">Transmembrane</keyword>
<feature type="transmembrane region" description="Helical" evidence="6">
    <location>
        <begin position="541"/>
        <end position="561"/>
    </location>
</feature>
<evidence type="ECO:0000313" key="9">
    <source>
        <dbReference type="Proteomes" id="UP001224122"/>
    </source>
</evidence>
<keyword evidence="4 6" id="KW-1133">Transmembrane helix</keyword>
<dbReference type="PANTHER" id="PTHR33406:SF13">
    <property type="entry name" value="MEMBRANE PROTEIN YDFJ"/>
    <property type="match status" value="1"/>
</dbReference>
<proteinExistence type="predicted"/>
<organism evidence="8 9">
    <name type="scientific">Neobacillus ginsengisoli</name>
    <dbReference type="NCBI Taxonomy" id="904295"/>
    <lineage>
        <taxon>Bacteria</taxon>
        <taxon>Bacillati</taxon>
        <taxon>Bacillota</taxon>
        <taxon>Bacilli</taxon>
        <taxon>Bacillales</taxon>
        <taxon>Bacillaceae</taxon>
        <taxon>Neobacillus</taxon>
    </lineage>
</organism>
<keyword evidence="9" id="KW-1185">Reference proteome</keyword>
<dbReference type="Gene3D" id="1.20.1640.10">
    <property type="entry name" value="Multidrug efflux transporter AcrB transmembrane domain"/>
    <property type="match status" value="2"/>
</dbReference>
<dbReference type="InterPro" id="IPR004869">
    <property type="entry name" value="MMPL_dom"/>
</dbReference>
<sequence>MNLRKLANISIKYPKVIILIWLLFFIIFGFSAPKLPTVLKDHGLIPDGESTIVQHTMSTDFHIPEDPVILVFEKKESVSDENFRWFIQKTLFQLKGIDGLTQMVSPLQREGMTNGNFAYALLAFKQKTYEMTPVLDEIQRRLPMNTEISVKLTGKSVVQTDVNRASQTDLIKAERIGIIAAFIILWLAFGGAISAMIPIIIGVIGVTGTMGIMYWMNTEVEWSNFVLNVIPMVGLALSIDFALMLVSRFREELERKPAEKALVITMETAGRAVLFSALSVLLGLMGILFIPLPMFFTITLGAMMVLTVSVLLSLTLVPALLYVLRPVILAENKSFYRLKKWNFWSVISLYVMRRPVHLGLLAAFLISICILPLNKMELVIPDATSLPKDYNSRLAFETYQTHFVSPTNSEVYIVAHGKTDSLKKDDWLNAYALIQRLESDPEVQKVDSVFSNLRMPPEQLATIFQKPILKAKYKPFLQHFVKGNKILIHVTVKGEPSSYNVMSWLRHWEQEGELSTIPFMLGGEPKYQQEVFDDVFQNIKYVLFFIIVSNYVVLFIAFRSVLVPLKTIVMNLLSLGASFGILVWVFKEGNFGIEPNKIAIMIPVFIFGLVFGISMDYGVFLVSRIFEEYKKTRDNNQAVLVGLSSISRIINSAAAIMISVTLPFAFGDVIGVKQLGIGIAAAIFIDATVIRMVLVPSLMKMMGKWNWWAPGWLK</sequence>
<feature type="transmembrane region" description="Helical" evidence="6">
    <location>
        <begin position="638"/>
        <end position="662"/>
    </location>
</feature>
<gene>
    <name evidence="8" type="ORF">J2S10_005199</name>
</gene>
<evidence type="ECO:0000256" key="4">
    <source>
        <dbReference type="ARBA" id="ARBA00022989"/>
    </source>
</evidence>
<keyword evidence="5 6" id="KW-0472">Membrane</keyword>
<name>A0ABT9Y2Y1_9BACI</name>
<dbReference type="RefSeq" id="WP_307413769.1">
    <property type="nucleotide sequence ID" value="NZ_JAUSTW010000014.1"/>
</dbReference>
<evidence type="ECO:0000259" key="7">
    <source>
        <dbReference type="PROSITE" id="PS50156"/>
    </source>
</evidence>
<feature type="transmembrane region" description="Helical" evidence="6">
    <location>
        <begin position="12"/>
        <end position="30"/>
    </location>
</feature>
<evidence type="ECO:0000256" key="6">
    <source>
        <dbReference type="SAM" id="Phobius"/>
    </source>
</evidence>
<evidence type="ECO:0000256" key="1">
    <source>
        <dbReference type="ARBA" id="ARBA00004651"/>
    </source>
</evidence>
<feature type="transmembrane region" description="Helical" evidence="6">
    <location>
        <begin position="598"/>
        <end position="626"/>
    </location>
</feature>
<protein>
    <submittedName>
        <fullName evidence="8">RND superfamily putative drug exporter</fullName>
    </submittedName>
</protein>
<feature type="domain" description="SSD" evidence="7">
    <location>
        <begin position="195"/>
        <end position="323"/>
    </location>
</feature>
<dbReference type="InterPro" id="IPR050545">
    <property type="entry name" value="Mycobact_MmpL"/>
</dbReference>
<accession>A0ABT9Y2Y1</accession>
<feature type="transmembrane region" description="Helical" evidence="6">
    <location>
        <begin position="272"/>
        <end position="292"/>
    </location>
</feature>
<evidence type="ECO:0000313" key="8">
    <source>
        <dbReference type="EMBL" id="MDQ0201988.1"/>
    </source>
</evidence>
<dbReference type="Proteomes" id="UP001224122">
    <property type="component" value="Unassembled WGS sequence"/>
</dbReference>
<dbReference type="Pfam" id="PF03176">
    <property type="entry name" value="MMPL"/>
    <property type="match status" value="2"/>
</dbReference>
<comment type="caution">
    <text evidence="8">The sequence shown here is derived from an EMBL/GenBank/DDBJ whole genome shotgun (WGS) entry which is preliminary data.</text>
</comment>
<evidence type="ECO:0000256" key="3">
    <source>
        <dbReference type="ARBA" id="ARBA00022692"/>
    </source>
</evidence>
<feature type="transmembrane region" description="Helical" evidence="6">
    <location>
        <begin position="298"/>
        <end position="324"/>
    </location>
</feature>
<evidence type="ECO:0000256" key="2">
    <source>
        <dbReference type="ARBA" id="ARBA00022475"/>
    </source>
</evidence>
<dbReference type="InterPro" id="IPR000731">
    <property type="entry name" value="SSD"/>
</dbReference>
<dbReference type="EMBL" id="JAUSTW010000014">
    <property type="protein sequence ID" value="MDQ0201988.1"/>
    <property type="molecule type" value="Genomic_DNA"/>
</dbReference>
<dbReference type="PROSITE" id="PS50156">
    <property type="entry name" value="SSD"/>
    <property type="match status" value="1"/>
</dbReference>
<dbReference type="SUPFAM" id="SSF82866">
    <property type="entry name" value="Multidrug efflux transporter AcrB transmembrane domain"/>
    <property type="match status" value="2"/>
</dbReference>
<feature type="transmembrane region" description="Helical" evidence="6">
    <location>
        <begin position="176"/>
        <end position="205"/>
    </location>
</feature>
<feature type="transmembrane region" description="Helical" evidence="6">
    <location>
        <begin position="356"/>
        <end position="373"/>
    </location>
</feature>